<protein>
    <submittedName>
        <fullName evidence="7">Class I SAM-dependent methyltransferase family protein</fullName>
    </submittedName>
</protein>
<dbReference type="GO" id="GO:0002939">
    <property type="term" value="P:tRNA N1-guanine methylation"/>
    <property type="evidence" value="ECO:0007669"/>
    <property type="project" value="TreeGrafter"/>
</dbReference>
<dbReference type="GeneID" id="74941204"/>
<evidence type="ECO:0000259" key="6">
    <source>
        <dbReference type="PROSITE" id="PS51684"/>
    </source>
</evidence>
<dbReference type="InterPro" id="IPR056743">
    <property type="entry name" value="TRM5-TYW2-like_MTfase"/>
</dbReference>
<evidence type="ECO:0000256" key="3">
    <source>
        <dbReference type="ARBA" id="ARBA00022679"/>
    </source>
</evidence>
<dbReference type="AlphaFoldDB" id="A0A9E7U574"/>
<keyword evidence="2 7" id="KW-0489">Methyltransferase</keyword>
<keyword evidence="3" id="KW-0808">Transferase</keyword>
<evidence type="ECO:0000256" key="5">
    <source>
        <dbReference type="ARBA" id="ARBA00022694"/>
    </source>
</evidence>
<dbReference type="RefSeq" id="WP_260594162.1">
    <property type="nucleotide sequence ID" value="NZ_CP104003.1"/>
</dbReference>
<dbReference type="InterPro" id="IPR056744">
    <property type="entry name" value="TRM5/TYW2-like_N"/>
</dbReference>
<gene>
    <name evidence="7" type="ORF">N0B31_02240</name>
</gene>
<dbReference type="Pfam" id="PF18093">
    <property type="entry name" value="Trm5_N"/>
    <property type="match status" value="1"/>
</dbReference>
<name>A0A9E7U574_9EURY</name>
<organism evidence="7 8">
    <name type="scientific">Salinirubellus salinus</name>
    <dbReference type="NCBI Taxonomy" id="1364945"/>
    <lineage>
        <taxon>Archaea</taxon>
        <taxon>Methanobacteriati</taxon>
        <taxon>Methanobacteriota</taxon>
        <taxon>Stenosarchaea group</taxon>
        <taxon>Halobacteria</taxon>
        <taxon>Halobacteriales</taxon>
        <taxon>Natronomonadaceae</taxon>
        <taxon>Salinirubellus</taxon>
    </lineage>
</organism>
<dbReference type="Proteomes" id="UP001057580">
    <property type="component" value="Chromosome"/>
</dbReference>
<reference evidence="7" key="1">
    <citation type="submission" date="2022-09" db="EMBL/GenBank/DDBJ databases">
        <title>Diverse halophilic archaea isolated from saline environments.</title>
        <authorList>
            <person name="Cui H.-L."/>
        </authorList>
    </citation>
    <scope>NUCLEOTIDE SEQUENCE</scope>
    <source>
        <strain evidence="7">ZS-35-S2</strain>
    </source>
</reference>
<dbReference type="Pfam" id="PF02475">
    <property type="entry name" value="TRM5-TYW2_MTfase"/>
    <property type="match status" value="1"/>
</dbReference>
<dbReference type="GO" id="GO:0005737">
    <property type="term" value="C:cytoplasm"/>
    <property type="evidence" value="ECO:0007669"/>
    <property type="project" value="TreeGrafter"/>
</dbReference>
<evidence type="ECO:0000256" key="4">
    <source>
        <dbReference type="ARBA" id="ARBA00022691"/>
    </source>
</evidence>
<proteinExistence type="predicted"/>
<dbReference type="InterPro" id="IPR030382">
    <property type="entry name" value="MeTrfase_TRM5/TYW2"/>
</dbReference>
<dbReference type="Gene3D" id="3.40.50.150">
    <property type="entry name" value="Vaccinia Virus protein VP39"/>
    <property type="match status" value="1"/>
</dbReference>
<dbReference type="GO" id="GO:0008175">
    <property type="term" value="F:tRNA methyltransferase activity"/>
    <property type="evidence" value="ECO:0007669"/>
    <property type="project" value="TreeGrafter"/>
</dbReference>
<dbReference type="InterPro" id="IPR029063">
    <property type="entry name" value="SAM-dependent_MTases_sf"/>
</dbReference>
<keyword evidence="1" id="KW-0963">Cytoplasm</keyword>
<evidence type="ECO:0000313" key="7">
    <source>
        <dbReference type="EMBL" id="UWM55110.1"/>
    </source>
</evidence>
<keyword evidence="4" id="KW-0949">S-adenosyl-L-methionine</keyword>
<sequence length="342" mass="37474">MTVPCVRVAREAGEETRQALAELDVLDESHDITVEDGWLYVPVADPPAVPETYDVVEFDAPARERQTRPVDLLGYEPSYERLGDIVILDEDDPDRARDIADAVMASDLRAKTVVNRASPIEGELRVREWDVLAGDGTETVHREYGCSFALDIATVYFSPRLATERHRVTEQVRDGERFFDMFAGVGPFAVPAAKRGAEVVGVDLNPAAVAYLRENAERNGVADRVTAIEGDVRDVVAGSSGARASDGVGGTVEEYDGWADRLVMNLPHSAGEFLDTAVALAGDECVLHYYDIQHDSDPFGPGEAAIREAAGEAYEVEVLTRRVVRSYAPHEENVCLDVRLTR</sequence>
<dbReference type="Pfam" id="PF25133">
    <property type="entry name" value="TYW2_N_2"/>
    <property type="match status" value="1"/>
</dbReference>
<evidence type="ECO:0000256" key="2">
    <source>
        <dbReference type="ARBA" id="ARBA00022603"/>
    </source>
</evidence>
<dbReference type="Gene3D" id="3.30.300.110">
    <property type="entry name" value="Met-10+ protein-like domains"/>
    <property type="match status" value="1"/>
</dbReference>
<dbReference type="SUPFAM" id="SSF53335">
    <property type="entry name" value="S-adenosyl-L-methionine-dependent methyltransferases"/>
    <property type="match status" value="1"/>
</dbReference>
<evidence type="ECO:0000313" key="8">
    <source>
        <dbReference type="Proteomes" id="UP001057580"/>
    </source>
</evidence>
<dbReference type="PANTHER" id="PTHR23245:SF36">
    <property type="entry name" value="TRNA (GUANINE(37)-N1)-METHYLTRANSFERASE"/>
    <property type="match status" value="1"/>
</dbReference>
<dbReference type="Gene3D" id="3.30.70.2580">
    <property type="match status" value="1"/>
</dbReference>
<dbReference type="PROSITE" id="PS51684">
    <property type="entry name" value="SAM_MT_TRM5_TYW2"/>
    <property type="match status" value="1"/>
</dbReference>
<accession>A0A9E7U574</accession>
<dbReference type="KEGG" id="ssai:N0B31_02240"/>
<keyword evidence="5" id="KW-0819">tRNA processing</keyword>
<dbReference type="PANTHER" id="PTHR23245">
    <property type="entry name" value="TRNA METHYLTRANSFERASE"/>
    <property type="match status" value="1"/>
</dbReference>
<keyword evidence="8" id="KW-1185">Reference proteome</keyword>
<dbReference type="InterPro" id="IPR040601">
    <property type="entry name" value="Trm5a/b_N"/>
</dbReference>
<evidence type="ECO:0000256" key="1">
    <source>
        <dbReference type="ARBA" id="ARBA00022490"/>
    </source>
</evidence>
<dbReference type="CDD" id="cd02440">
    <property type="entry name" value="AdoMet_MTases"/>
    <property type="match status" value="1"/>
</dbReference>
<feature type="domain" description="SAM-dependent methyltransferase TRM5/TYW2-type" evidence="6">
    <location>
        <begin position="79"/>
        <end position="342"/>
    </location>
</feature>
<dbReference type="EMBL" id="CP104003">
    <property type="protein sequence ID" value="UWM55110.1"/>
    <property type="molecule type" value="Genomic_DNA"/>
</dbReference>